<reference evidence="1" key="1">
    <citation type="submission" date="2022-10" db="EMBL/GenBank/DDBJ databases">
        <title>Culturing micro-colonial fungi from biological soil crusts in the Mojave desert and describing Neophaeococcomyces mojavensis, and introducing the new genera and species Taxawa tesnikishii.</title>
        <authorList>
            <person name="Kurbessoian T."/>
            <person name="Stajich J.E."/>
        </authorList>
    </citation>
    <scope>NUCLEOTIDE SEQUENCE</scope>
    <source>
        <strain evidence="1">JES_112</strain>
    </source>
</reference>
<sequence length="670" mass="75308">MSGARDELLTSRRQRPSRARGLRTSTGCLTCRQRRVKCDEKQPVCGQCAKSEDRQCIYVTKNPNATTTQDTTVQQASLRNSPARDGQTGRVHGAGVSRDKTSLTPLSPLPTVETNSSSARSQISLHNDTSAVALQAIFSEVGDNIIQPSGFPTPTRSLDQLHQKHNAASSLLGQQDPDNIARSPHLSQDRLTDRASLVQDQQQQYPVFASPDGLDPTAQGSYFEIGSINSASSLSPGNAPFQWYNLVAQDAINSIQKNNIAASDPRWNFDDWVPSRRPSHDRGQLGQDNSKTQAQATFTSGEGFDTEAWRLVCDIKFESHELEYFQYYVQVIGPILDLFDRSRQFTEVVPRLALRNFGLAKSMLAVAARYRSLQRGSSHSSEDDRSFATQFFYETLNYLAQAIQHPTYTKGTEILATAIMISTYEMFDGSNREWERHLKGAFWIQRFQDNDGESEGLRQAVWWAWLRQDIWAAFRDGRKTLTMWAPKKPLVSLSADELALRILYIVAKVVEYASPEAARGQSWQVRIEQGERLEQDLESWHAALPESYKPLPGHGYWVNPPSYASALQYYNFAKIMLLLNKPSLGGVGDYRSRQVVVNKTIDNVFGIIWAQPQSLEAAFVNFQALYVAGLCVQASQQEVLAELLESTLENTRYPSTTLVEDLRRTWERAT</sequence>
<dbReference type="EMBL" id="JAPDRQ010000081">
    <property type="protein sequence ID" value="KAJ9656247.1"/>
    <property type="molecule type" value="Genomic_DNA"/>
</dbReference>
<accession>A0ACC3A6N3</accession>
<keyword evidence="2" id="KW-1185">Reference proteome</keyword>
<organism evidence="1 2">
    <name type="scientific">Neophaeococcomyces mojaviensis</name>
    <dbReference type="NCBI Taxonomy" id="3383035"/>
    <lineage>
        <taxon>Eukaryota</taxon>
        <taxon>Fungi</taxon>
        <taxon>Dikarya</taxon>
        <taxon>Ascomycota</taxon>
        <taxon>Pezizomycotina</taxon>
        <taxon>Eurotiomycetes</taxon>
        <taxon>Chaetothyriomycetidae</taxon>
        <taxon>Chaetothyriales</taxon>
        <taxon>Chaetothyriales incertae sedis</taxon>
        <taxon>Neophaeococcomyces</taxon>
    </lineage>
</organism>
<evidence type="ECO:0000313" key="1">
    <source>
        <dbReference type="EMBL" id="KAJ9656247.1"/>
    </source>
</evidence>
<protein>
    <submittedName>
        <fullName evidence="1">Uncharacterized protein</fullName>
    </submittedName>
</protein>
<proteinExistence type="predicted"/>
<name>A0ACC3A6N3_9EURO</name>
<comment type="caution">
    <text evidence="1">The sequence shown here is derived from an EMBL/GenBank/DDBJ whole genome shotgun (WGS) entry which is preliminary data.</text>
</comment>
<evidence type="ECO:0000313" key="2">
    <source>
        <dbReference type="Proteomes" id="UP001172386"/>
    </source>
</evidence>
<gene>
    <name evidence="1" type="ORF">H2198_005098</name>
</gene>
<dbReference type="Proteomes" id="UP001172386">
    <property type="component" value="Unassembled WGS sequence"/>
</dbReference>